<dbReference type="AlphaFoldDB" id="A0A841J447"/>
<accession>A0A841J447</accession>
<evidence type="ECO:0000313" key="3">
    <source>
        <dbReference type="Proteomes" id="UP000552700"/>
    </source>
</evidence>
<dbReference type="Pfam" id="PF15569">
    <property type="entry name" value="Imm40"/>
    <property type="match status" value="1"/>
</dbReference>
<proteinExistence type="predicted"/>
<name>A0A841J447_9SPHN</name>
<sequence length="117" mass="13117">MDILGLRDQPPHSFLAQGIFLGESNGIKNWALTRSQALNALSQLMATGWPILGGDIIQHAGGNSFTYTYENWHCEMQHDEQSEDFLARSIQVARSHILHLDDVSKFVVLVPSDKNVR</sequence>
<gene>
    <name evidence="2" type="ORF">FHS92_002869</name>
</gene>
<keyword evidence="3" id="KW-1185">Reference proteome</keyword>
<evidence type="ECO:0000259" key="1">
    <source>
        <dbReference type="Pfam" id="PF15569"/>
    </source>
</evidence>
<feature type="domain" description="Immunity protein 40" evidence="1">
    <location>
        <begin position="24"/>
        <end position="100"/>
    </location>
</feature>
<dbReference type="EMBL" id="JACIJP010000005">
    <property type="protein sequence ID" value="MBB6125112.1"/>
    <property type="molecule type" value="Genomic_DNA"/>
</dbReference>
<reference evidence="2 3" key="1">
    <citation type="submission" date="2020-08" db="EMBL/GenBank/DDBJ databases">
        <title>Genomic Encyclopedia of Type Strains, Phase IV (KMG-IV): sequencing the most valuable type-strain genomes for metagenomic binning, comparative biology and taxonomic classification.</title>
        <authorList>
            <person name="Goeker M."/>
        </authorList>
    </citation>
    <scope>NUCLEOTIDE SEQUENCE [LARGE SCALE GENOMIC DNA]</scope>
    <source>
        <strain evidence="2 3">DSM 102255</strain>
    </source>
</reference>
<dbReference type="RefSeq" id="WP_221231080.1">
    <property type="nucleotide sequence ID" value="NZ_JACIJP010000005.1"/>
</dbReference>
<organism evidence="2 3">
    <name type="scientific">Sphingobium subterraneum</name>
    <dbReference type="NCBI Taxonomy" id="627688"/>
    <lineage>
        <taxon>Bacteria</taxon>
        <taxon>Pseudomonadati</taxon>
        <taxon>Pseudomonadota</taxon>
        <taxon>Alphaproteobacteria</taxon>
        <taxon>Sphingomonadales</taxon>
        <taxon>Sphingomonadaceae</taxon>
        <taxon>Sphingobium</taxon>
    </lineage>
</organism>
<comment type="caution">
    <text evidence="2">The sequence shown here is derived from an EMBL/GenBank/DDBJ whole genome shotgun (WGS) entry which is preliminary data.</text>
</comment>
<dbReference type="Proteomes" id="UP000552700">
    <property type="component" value="Unassembled WGS sequence"/>
</dbReference>
<evidence type="ECO:0000313" key="2">
    <source>
        <dbReference type="EMBL" id="MBB6125112.1"/>
    </source>
</evidence>
<dbReference type="InterPro" id="IPR029080">
    <property type="entry name" value="Imm40"/>
</dbReference>
<protein>
    <recommendedName>
        <fullName evidence="1">Immunity protein 40 domain-containing protein</fullName>
    </recommendedName>
</protein>